<dbReference type="PROSITE" id="PS51257">
    <property type="entry name" value="PROKAR_LIPOPROTEIN"/>
    <property type="match status" value="1"/>
</dbReference>
<dbReference type="Gene3D" id="3.90.76.10">
    <property type="entry name" value="Dipeptide-binding Protein, Domain 1"/>
    <property type="match status" value="1"/>
</dbReference>
<name>A0ABV1GB95_9FIRM</name>
<keyword evidence="2" id="KW-0813">Transport</keyword>
<feature type="signal peptide" evidence="4">
    <location>
        <begin position="1"/>
        <end position="21"/>
    </location>
</feature>
<dbReference type="PANTHER" id="PTHR30290:SF9">
    <property type="entry name" value="OLIGOPEPTIDE-BINDING PROTEIN APPA"/>
    <property type="match status" value="1"/>
</dbReference>
<dbReference type="Pfam" id="PF00496">
    <property type="entry name" value="SBP_bac_5"/>
    <property type="match status" value="1"/>
</dbReference>
<dbReference type="InterPro" id="IPR030678">
    <property type="entry name" value="Peptide/Ni-bd"/>
</dbReference>
<evidence type="ECO:0000313" key="7">
    <source>
        <dbReference type="Proteomes" id="UP001477672"/>
    </source>
</evidence>
<dbReference type="Proteomes" id="UP001477672">
    <property type="component" value="Unassembled WGS sequence"/>
</dbReference>
<reference evidence="6 7" key="1">
    <citation type="submission" date="2024-03" db="EMBL/GenBank/DDBJ databases">
        <title>Human intestinal bacterial collection.</title>
        <authorList>
            <person name="Pauvert C."/>
            <person name="Hitch T.C.A."/>
            <person name="Clavel T."/>
        </authorList>
    </citation>
    <scope>NUCLEOTIDE SEQUENCE [LARGE SCALE GENOMIC DNA]</scope>
    <source>
        <strain evidence="6 7">CLA-JM-H11</strain>
    </source>
</reference>
<dbReference type="InterPro" id="IPR000914">
    <property type="entry name" value="SBP_5_dom"/>
</dbReference>
<evidence type="ECO:0000256" key="1">
    <source>
        <dbReference type="ARBA" id="ARBA00005695"/>
    </source>
</evidence>
<proteinExistence type="inferred from homology"/>
<comment type="similarity">
    <text evidence="1">Belongs to the bacterial solute-binding protein 5 family.</text>
</comment>
<gene>
    <name evidence="6" type="ORF">WMO24_01485</name>
</gene>
<accession>A0ABV1GB95</accession>
<feature type="chain" id="PRO_5046828611" evidence="4">
    <location>
        <begin position="22"/>
        <end position="527"/>
    </location>
</feature>
<comment type="caution">
    <text evidence="6">The sequence shown here is derived from an EMBL/GenBank/DDBJ whole genome shotgun (WGS) entry which is preliminary data.</text>
</comment>
<organism evidence="6 7">
    <name type="scientific">Ruthenibacterium intestinale</name>
    <dbReference type="NCBI Taxonomy" id="3133163"/>
    <lineage>
        <taxon>Bacteria</taxon>
        <taxon>Bacillati</taxon>
        <taxon>Bacillota</taxon>
        <taxon>Clostridia</taxon>
        <taxon>Eubacteriales</taxon>
        <taxon>Oscillospiraceae</taxon>
        <taxon>Ruthenibacterium</taxon>
    </lineage>
</organism>
<dbReference type="Gene3D" id="3.10.105.10">
    <property type="entry name" value="Dipeptide-binding Protein, Domain 3"/>
    <property type="match status" value="1"/>
</dbReference>
<keyword evidence="3 4" id="KW-0732">Signal</keyword>
<evidence type="ECO:0000259" key="5">
    <source>
        <dbReference type="Pfam" id="PF00496"/>
    </source>
</evidence>
<dbReference type="PANTHER" id="PTHR30290">
    <property type="entry name" value="PERIPLASMIC BINDING COMPONENT OF ABC TRANSPORTER"/>
    <property type="match status" value="1"/>
</dbReference>
<feature type="domain" description="Solute-binding protein family 5" evidence="5">
    <location>
        <begin position="80"/>
        <end position="440"/>
    </location>
</feature>
<dbReference type="RefSeq" id="WP_349214376.1">
    <property type="nucleotide sequence ID" value="NZ_JBBMFA010000036.1"/>
</dbReference>
<evidence type="ECO:0000256" key="4">
    <source>
        <dbReference type="SAM" id="SignalP"/>
    </source>
</evidence>
<keyword evidence="7" id="KW-1185">Reference proteome</keyword>
<dbReference type="EMBL" id="JBBMFA010000036">
    <property type="protein sequence ID" value="MEQ2519115.1"/>
    <property type="molecule type" value="Genomic_DNA"/>
</dbReference>
<dbReference type="Gene3D" id="3.40.190.10">
    <property type="entry name" value="Periplasmic binding protein-like II"/>
    <property type="match status" value="1"/>
</dbReference>
<dbReference type="SUPFAM" id="SSF53850">
    <property type="entry name" value="Periplasmic binding protein-like II"/>
    <property type="match status" value="1"/>
</dbReference>
<sequence>MKKFFAWFLSAALCVSLCACSAPTSETSAANAETSKSEDLSNTLVYAGESESTINPLLNNHEELPDLIFSGLMKYDANGQPVPDLAESYDFDESTLTYTFHLRQDVLWHDGEPFDAEDVVFTYEALTSDKTLSSSITSNYEDIRTIDSPDAYTVVFTLDQYSAAILDYFTMGILPEHLLRGEDLNTCAFNQAPIGTGRYRFVEWDSAGGMIKLERNTDYYGKVPNIERIIYRTVSDETAKATMLRSGEADLAWLNANYAHQFEGDGAYRSWDFSTADYRGVAMDMSSDFWAQNADSIGVLNYALDKQAIIDSVLNGQGEIAYSPIQLNPLGSNPDADLYPYDLQRFAQEMEALGWVMGSDGLYERNGQTFHFTVQTREYEEERVDIANLVSSMLRKAGVDMEVVLVTSFDWNAGYDGFLAGYATQFDPDMIYSQFVSNASGNTMHYSNAEVDRLLNEGRHTQSPDQRKEIYGQFEEVYAQAPGILLVAYLDGNYVGISGVDGLDTTRVLGHHSVGVMWNIEEWTINR</sequence>
<evidence type="ECO:0000256" key="2">
    <source>
        <dbReference type="ARBA" id="ARBA00022448"/>
    </source>
</evidence>
<evidence type="ECO:0000256" key="3">
    <source>
        <dbReference type="ARBA" id="ARBA00022729"/>
    </source>
</evidence>
<dbReference type="InterPro" id="IPR039424">
    <property type="entry name" value="SBP_5"/>
</dbReference>
<protein>
    <submittedName>
        <fullName evidence="6">ABC transporter substrate-binding protein</fullName>
    </submittedName>
</protein>
<evidence type="ECO:0000313" key="6">
    <source>
        <dbReference type="EMBL" id="MEQ2519115.1"/>
    </source>
</evidence>
<dbReference type="PIRSF" id="PIRSF002741">
    <property type="entry name" value="MppA"/>
    <property type="match status" value="1"/>
</dbReference>